<dbReference type="InterPro" id="IPR058353">
    <property type="entry name" value="DUF8040"/>
</dbReference>
<dbReference type="EMBL" id="JANJYJ010000001">
    <property type="protein sequence ID" value="KAK3231831.1"/>
    <property type="molecule type" value="Genomic_DNA"/>
</dbReference>
<proteinExistence type="predicted"/>
<dbReference type="AlphaFoldDB" id="A0AAE0EKL4"/>
<evidence type="ECO:0000259" key="2">
    <source>
        <dbReference type="Pfam" id="PF26138"/>
    </source>
</evidence>
<dbReference type="InterPro" id="IPR045249">
    <property type="entry name" value="HARBI1-like"/>
</dbReference>
<dbReference type="Proteomes" id="UP001281410">
    <property type="component" value="Unassembled WGS sequence"/>
</dbReference>
<gene>
    <name evidence="3" type="ORF">Dsin_003712</name>
</gene>
<reference evidence="3" key="1">
    <citation type="journal article" date="2023" name="Plant J.">
        <title>Genome sequences and population genomics provide insights into the demographic history, inbreeding, and mutation load of two 'living fossil' tree species of Dipteronia.</title>
        <authorList>
            <person name="Feng Y."/>
            <person name="Comes H.P."/>
            <person name="Chen J."/>
            <person name="Zhu S."/>
            <person name="Lu R."/>
            <person name="Zhang X."/>
            <person name="Li P."/>
            <person name="Qiu J."/>
            <person name="Olsen K.M."/>
            <person name="Qiu Y."/>
        </authorList>
    </citation>
    <scope>NUCLEOTIDE SEQUENCE</scope>
    <source>
        <strain evidence="3">NBL</strain>
    </source>
</reference>
<feature type="region of interest" description="Disordered" evidence="1">
    <location>
        <begin position="1"/>
        <end position="21"/>
    </location>
</feature>
<evidence type="ECO:0000256" key="1">
    <source>
        <dbReference type="SAM" id="MobiDB-lite"/>
    </source>
</evidence>
<evidence type="ECO:0000313" key="4">
    <source>
        <dbReference type="Proteomes" id="UP001281410"/>
    </source>
</evidence>
<keyword evidence="4" id="KW-1185">Reference proteome</keyword>
<dbReference type="Pfam" id="PF26138">
    <property type="entry name" value="DUF8040"/>
    <property type="match status" value="1"/>
</dbReference>
<accession>A0AAE0EKL4</accession>
<protein>
    <recommendedName>
        <fullName evidence="2">DUF8040 domain-containing protein</fullName>
    </recommendedName>
</protein>
<dbReference type="PANTHER" id="PTHR22930:SF265">
    <property type="entry name" value="MYB_SANT-LIKE DOMAIN, HARBINGER TRANSPOSASE-DERIVED NUCLEASE DOMAIN-CONTAINING PROTEIN"/>
    <property type="match status" value="1"/>
</dbReference>
<name>A0AAE0EKL4_9ROSI</name>
<organism evidence="3 4">
    <name type="scientific">Dipteronia sinensis</name>
    <dbReference type="NCBI Taxonomy" id="43782"/>
    <lineage>
        <taxon>Eukaryota</taxon>
        <taxon>Viridiplantae</taxon>
        <taxon>Streptophyta</taxon>
        <taxon>Embryophyta</taxon>
        <taxon>Tracheophyta</taxon>
        <taxon>Spermatophyta</taxon>
        <taxon>Magnoliopsida</taxon>
        <taxon>eudicotyledons</taxon>
        <taxon>Gunneridae</taxon>
        <taxon>Pentapetalae</taxon>
        <taxon>rosids</taxon>
        <taxon>malvids</taxon>
        <taxon>Sapindales</taxon>
        <taxon>Sapindaceae</taxon>
        <taxon>Hippocastanoideae</taxon>
        <taxon>Acereae</taxon>
        <taxon>Dipteronia</taxon>
    </lineage>
</organism>
<sequence length="320" mass="36642">MESPSSHSSNSNSLSSSEDDDMNLEAIPEAKRILRKRLITILSTFINGPCKRVPTSTSSLTGSLFIQELLNGSSITCYELMRMQKNSFIYLCQIFREKNWLANSKHVNVEEKIAMFLITVSHNLRNRLIKNRFQHSGQTVHTFFHEVLVAMMKFSKEMITPPSFNDNSNGIANHRLRQIFKDAVGAIDGTLIHACIPLDKQVPYRARGRGECFQNVMAICDFYMIFKYVVVGWEGTAHDSRILTETIRDPNHNFPMPPDDKYYLVDAAYTHTNGFMAPFRHVRYWLNDFRSGGRVMCENLYVPRKPSSHAYMQLGGGLNQ</sequence>
<feature type="compositionally biased region" description="Low complexity" evidence="1">
    <location>
        <begin position="1"/>
        <end position="16"/>
    </location>
</feature>
<feature type="domain" description="DUF8040" evidence="2">
    <location>
        <begin position="57"/>
        <end position="153"/>
    </location>
</feature>
<dbReference type="PANTHER" id="PTHR22930">
    <property type="match status" value="1"/>
</dbReference>
<comment type="caution">
    <text evidence="3">The sequence shown here is derived from an EMBL/GenBank/DDBJ whole genome shotgun (WGS) entry which is preliminary data.</text>
</comment>
<evidence type="ECO:0000313" key="3">
    <source>
        <dbReference type="EMBL" id="KAK3231831.1"/>
    </source>
</evidence>